<dbReference type="EMBL" id="JYFN01000114">
    <property type="protein sequence ID" value="KJE19376.1"/>
    <property type="molecule type" value="Genomic_DNA"/>
</dbReference>
<organism evidence="2 3">
    <name type="scientific">Frankia torreyi</name>
    <dbReference type="NCBI Taxonomy" id="1856"/>
    <lineage>
        <taxon>Bacteria</taxon>
        <taxon>Bacillati</taxon>
        <taxon>Actinomycetota</taxon>
        <taxon>Actinomycetes</taxon>
        <taxon>Frankiales</taxon>
        <taxon>Frankiaceae</taxon>
        <taxon>Frankia</taxon>
    </lineage>
</organism>
<feature type="region of interest" description="Disordered" evidence="1">
    <location>
        <begin position="1"/>
        <end position="34"/>
    </location>
</feature>
<gene>
    <name evidence="2" type="ORF">FF36_06338</name>
</gene>
<evidence type="ECO:0000313" key="3">
    <source>
        <dbReference type="Proteomes" id="UP000032545"/>
    </source>
</evidence>
<protein>
    <submittedName>
        <fullName evidence="2">Uncharacterized protein</fullName>
    </submittedName>
</protein>
<dbReference type="Proteomes" id="UP000032545">
    <property type="component" value="Unassembled WGS sequence"/>
</dbReference>
<keyword evidence="3" id="KW-1185">Reference proteome</keyword>
<dbReference type="AlphaFoldDB" id="A0A0D8B5C4"/>
<comment type="caution">
    <text evidence="2">The sequence shown here is derived from an EMBL/GenBank/DDBJ whole genome shotgun (WGS) entry which is preliminary data.</text>
</comment>
<name>A0A0D8B5C4_9ACTN</name>
<evidence type="ECO:0000313" key="2">
    <source>
        <dbReference type="EMBL" id="KJE19376.1"/>
    </source>
</evidence>
<proteinExistence type="predicted"/>
<reference evidence="3" key="1">
    <citation type="submission" date="2015-02" db="EMBL/GenBank/DDBJ databases">
        <title>Draft Genome of Frankia sp. CpI1-S.</title>
        <authorList>
            <person name="Oshone R.T."/>
            <person name="Ngom M."/>
            <person name="Ghodhbane-Gtari F."/>
            <person name="Gtari M."/>
            <person name="Morris K."/>
            <person name="Thomas K."/>
            <person name="Sen A."/>
            <person name="Tisa L.S."/>
        </authorList>
    </citation>
    <scope>NUCLEOTIDE SEQUENCE [LARGE SCALE GENOMIC DNA]</scope>
    <source>
        <strain evidence="3">CpI1-S</strain>
    </source>
</reference>
<accession>A0A0D8B5C4</accession>
<dbReference type="PATRIC" id="fig|1502723.3.peg.1027"/>
<evidence type="ECO:0000256" key="1">
    <source>
        <dbReference type="SAM" id="MobiDB-lite"/>
    </source>
</evidence>
<sequence length="78" mass="8941">MWSPDKKYPHNGGRSTYFHDPSGRCRRSSPTHETLKPARECKGSLYLRFTMFQAIYAGGVASSTNDSRFRRVDPATYH</sequence>
<reference evidence="2 3" key="2">
    <citation type="journal article" date="2016" name="Genome Announc.">
        <title>Permanent Draft Genome Sequences for Two Variants of Frankia sp. Strain CpI1, the First Frankia Strain Isolated from Root Nodules of Comptonia peregrina.</title>
        <authorList>
            <person name="Oshone R."/>
            <person name="Hurst S.G.IV."/>
            <person name="Abebe-Akele F."/>
            <person name="Simpson S."/>
            <person name="Morris K."/>
            <person name="Thomas W.K."/>
            <person name="Tisa L.S."/>
        </authorList>
    </citation>
    <scope>NUCLEOTIDE SEQUENCE [LARGE SCALE GENOMIC DNA]</scope>
    <source>
        <strain evidence="3">CpI1-S</strain>
    </source>
</reference>